<dbReference type="Proteomes" id="UP000011200">
    <property type="component" value="Chromosome"/>
</dbReference>
<dbReference type="PROSITE" id="PS00070">
    <property type="entry name" value="ALDEHYDE_DEHYDR_CYS"/>
    <property type="match status" value="1"/>
</dbReference>
<dbReference type="InterPro" id="IPR015590">
    <property type="entry name" value="Aldehyde_DH_dom"/>
</dbReference>
<evidence type="ECO:0000313" key="7">
    <source>
        <dbReference type="Proteomes" id="UP000011200"/>
    </source>
</evidence>
<evidence type="ECO:0000256" key="4">
    <source>
        <dbReference type="RuleBase" id="RU003345"/>
    </source>
</evidence>
<dbReference type="SUPFAM" id="SSF53720">
    <property type="entry name" value="ALDH-like"/>
    <property type="match status" value="1"/>
</dbReference>
<reference evidence="7" key="2">
    <citation type="submission" date="2018-03" db="EMBL/GenBank/DDBJ databases">
        <authorList>
            <person name="Derbyshire K."/>
            <person name="Gray T.A."/>
            <person name="Champion M."/>
        </authorList>
    </citation>
    <scope>NUCLEOTIDE SEQUENCE [LARGE SCALE GENOMIC DNA]</scope>
    <source>
        <strain evidence="7">MKD8</strain>
    </source>
</reference>
<dbReference type="InterPro" id="IPR016160">
    <property type="entry name" value="Ald_DH_CS_CYS"/>
</dbReference>
<keyword evidence="2 4" id="KW-0560">Oxidoreductase</keyword>
<dbReference type="Pfam" id="PF00171">
    <property type="entry name" value="Aldedh"/>
    <property type="match status" value="1"/>
</dbReference>
<accession>A0A2U9PZ34</accession>
<sequence length="502" mass="53181">MACMTSVLSQELDPRTIDFTSRPRQMFVDGQWVEAASGRRFDTVDPATEQVITSVPRSGPEDVERAVAAARRAFEEGRWPAMTPAERQRMLWRIADGISARADQFAELETLDNGKSVAVAKAVDVTWAAEIFYYYAGWATKIEGRTVPVSVPWAPGSSFHAFTLREPVGVCAQIIPWNFPLVMAAFKVAPALACGNTVILKPAEQTPLTALLLAEVIEAAGVPAGVVNVLTGFGDIGAALSAHDGVDKVAFTGSTEVGKKIVNAASGNLKKVSLELGGKSPQVIFADADLEAAIPGVAGGFLFNHGQTCTAGTRLLVEDAVFDEFTAGVAEYAAGLRIGPGLDPANDIGPLVSREQLAKVTGYLDAGIDQGARALAGGGRHGDTGFYVQPTLLVDVQRDFSVYQEEIFGPVAVAVPFNRERGVRAAANDTPYGLAASVWTRDVSTAHRVAAEIKAGTVWVNCHNAFDTALPFGGYKQSGWGRELGEGAIAEYTQTKAVNIAL</sequence>
<dbReference type="InterPro" id="IPR029510">
    <property type="entry name" value="Ald_DH_CS_GLU"/>
</dbReference>
<dbReference type="PANTHER" id="PTHR11699">
    <property type="entry name" value="ALDEHYDE DEHYDROGENASE-RELATED"/>
    <property type="match status" value="1"/>
</dbReference>
<protein>
    <submittedName>
        <fullName evidence="6">Aldehyde dehydrogenase</fullName>
    </submittedName>
</protein>
<evidence type="ECO:0000256" key="1">
    <source>
        <dbReference type="ARBA" id="ARBA00009986"/>
    </source>
</evidence>
<dbReference type="PROSITE" id="PS00687">
    <property type="entry name" value="ALDEHYDE_DEHYDR_GLU"/>
    <property type="match status" value="1"/>
</dbReference>
<evidence type="ECO:0000313" key="6">
    <source>
        <dbReference type="EMBL" id="AWT56485.1"/>
    </source>
</evidence>
<dbReference type="InterPro" id="IPR016161">
    <property type="entry name" value="Ald_DH/histidinol_DH"/>
</dbReference>
<proteinExistence type="inferred from homology"/>
<gene>
    <name evidence="6" type="ORF">D806_055390</name>
</gene>
<name>A0A2U9PZ34_MYCSE</name>
<reference evidence="6 7" key="1">
    <citation type="journal article" date="2013" name="Genome Announc.">
        <title>Draft genome sequence of MKD8, a conjugal recipient Mycobacterium smegmatis strain.</title>
        <authorList>
            <person name="Gray T.A."/>
            <person name="Palumbo M.J."/>
            <person name="Derbyshire K.M."/>
        </authorList>
    </citation>
    <scope>NUCLEOTIDE SEQUENCE [LARGE SCALE GENOMIC DNA]</scope>
    <source>
        <strain evidence="6 7">MKD8</strain>
    </source>
</reference>
<organism evidence="6 7">
    <name type="scientific">Mycolicibacterium smegmatis (strain MKD8)</name>
    <name type="common">Mycobacterium smegmatis</name>
    <dbReference type="NCBI Taxonomy" id="1214915"/>
    <lineage>
        <taxon>Bacteria</taxon>
        <taxon>Bacillati</taxon>
        <taxon>Actinomycetota</taxon>
        <taxon>Actinomycetes</taxon>
        <taxon>Mycobacteriales</taxon>
        <taxon>Mycobacteriaceae</taxon>
        <taxon>Mycolicibacterium</taxon>
    </lineage>
</organism>
<comment type="similarity">
    <text evidence="1 4">Belongs to the aldehyde dehydrogenase family.</text>
</comment>
<feature type="domain" description="Aldehyde dehydrogenase" evidence="5">
    <location>
        <begin position="32"/>
        <end position="498"/>
    </location>
</feature>
<dbReference type="Gene3D" id="3.40.605.10">
    <property type="entry name" value="Aldehyde Dehydrogenase, Chain A, domain 1"/>
    <property type="match status" value="1"/>
</dbReference>
<dbReference type="FunFam" id="3.40.605.10:FF:000026">
    <property type="entry name" value="Aldehyde dehydrogenase, putative"/>
    <property type="match status" value="1"/>
</dbReference>
<dbReference type="EMBL" id="CP027541">
    <property type="protein sequence ID" value="AWT56485.1"/>
    <property type="molecule type" value="Genomic_DNA"/>
</dbReference>
<evidence type="ECO:0000256" key="2">
    <source>
        <dbReference type="ARBA" id="ARBA00023002"/>
    </source>
</evidence>
<dbReference type="FunFam" id="3.40.605.10:FF:000007">
    <property type="entry name" value="NAD/NADP-dependent betaine aldehyde dehydrogenase"/>
    <property type="match status" value="1"/>
</dbReference>
<dbReference type="InterPro" id="IPR016163">
    <property type="entry name" value="Ald_DH_C"/>
</dbReference>
<evidence type="ECO:0000256" key="3">
    <source>
        <dbReference type="PROSITE-ProRule" id="PRU10007"/>
    </source>
</evidence>
<dbReference type="FunFam" id="3.40.309.10:FF:000012">
    <property type="entry name" value="Betaine aldehyde dehydrogenase"/>
    <property type="match status" value="1"/>
</dbReference>
<dbReference type="AlphaFoldDB" id="A0A2U9PZ34"/>
<dbReference type="Gene3D" id="3.40.309.10">
    <property type="entry name" value="Aldehyde Dehydrogenase, Chain A, domain 2"/>
    <property type="match status" value="1"/>
</dbReference>
<feature type="active site" evidence="3">
    <location>
        <position position="275"/>
    </location>
</feature>
<dbReference type="InterPro" id="IPR016162">
    <property type="entry name" value="Ald_DH_N"/>
</dbReference>
<dbReference type="GO" id="GO:0016620">
    <property type="term" value="F:oxidoreductase activity, acting on the aldehyde or oxo group of donors, NAD or NADP as acceptor"/>
    <property type="evidence" value="ECO:0007669"/>
    <property type="project" value="InterPro"/>
</dbReference>
<evidence type="ECO:0000259" key="5">
    <source>
        <dbReference type="Pfam" id="PF00171"/>
    </source>
</evidence>